<dbReference type="RefSeq" id="XP_025339839.1">
    <property type="nucleotide sequence ID" value="XM_025484908.1"/>
</dbReference>
<reference evidence="2 3" key="1">
    <citation type="submission" date="2017-12" db="EMBL/GenBank/DDBJ databases">
        <title>Genome Sequence of a Multidrug-Resistant Candida haemulonii Isolate from a Patient with Chronic Leg Ulcers in Israel.</title>
        <authorList>
            <person name="Chow N.A."/>
            <person name="Gade L."/>
            <person name="Batra D."/>
            <person name="Rowe L.A."/>
            <person name="Ben-Ami R."/>
            <person name="Loparev V.N."/>
            <person name="Litvintseva A.P."/>
        </authorList>
    </citation>
    <scope>NUCLEOTIDE SEQUENCE [LARGE SCALE GENOMIC DNA]</scope>
    <source>
        <strain evidence="2 3">B11899</strain>
    </source>
</reference>
<accession>A0A2V1ALX7</accession>
<evidence type="ECO:0000313" key="2">
    <source>
        <dbReference type="EMBL" id="PVH18899.1"/>
    </source>
</evidence>
<feature type="compositionally biased region" description="Low complexity" evidence="1">
    <location>
        <begin position="8"/>
        <end position="22"/>
    </location>
</feature>
<sequence length="168" mass="19374">MLRKAASVKRASSVALTGSESGSESESESFEAAMKRKSQKIANSVSNDDELQYDIDTPIPQEQKEEKQEQGSKFLKNILEQKEVRDKERERTKIEWQRKNAKGMVFESEEYKQLAGDPKGEETEPETPQQEEHTVYDIVKSKVTKQDLEDAKSRYFERCKASDQIKTY</sequence>
<evidence type="ECO:0000256" key="1">
    <source>
        <dbReference type="SAM" id="MobiDB-lite"/>
    </source>
</evidence>
<name>A0A2V1ALX7_9ASCO</name>
<keyword evidence="3" id="KW-1185">Reference proteome</keyword>
<protein>
    <submittedName>
        <fullName evidence="2">Uncharacterized protein</fullName>
    </submittedName>
</protein>
<evidence type="ECO:0000313" key="3">
    <source>
        <dbReference type="Proteomes" id="UP000244309"/>
    </source>
</evidence>
<dbReference type="GeneID" id="37006521"/>
<dbReference type="VEuPathDB" id="FungiDB:CXQ85_001190"/>
<dbReference type="EMBL" id="PKFO01000001">
    <property type="protein sequence ID" value="PVH18899.1"/>
    <property type="molecule type" value="Genomic_DNA"/>
</dbReference>
<comment type="caution">
    <text evidence="2">The sequence shown here is derived from an EMBL/GenBank/DDBJ whole genome shotgun (WGS) entry which is preliminary data.</text>
</comment>
<gene>
    <name evidence="2" type="ORF">CXQ85_001190</name>
</gene>
<organism evidence="2 3">
    <name type="scientific">Candidozyma haemuli</name>
    <dbReference type="NCBI Taxonomy" id="45357"/>
    <lineage>
        <taxon>Eukaryota</taxon>
        <taxon>Fungi</taxon>
        <taxon>Dikarya</taxon>
        <taxon>Ascomycota</taxon>
        <taxon>Saccharomycotina</taxon>
        <taxon>Pichiomycetes</taxon>
        <taxon>Metschnikowiaceae</taxon>
        <taxon>Candidozyma</taxon>
    </lineage>
</organism>
<proteinExistence type="predicted"/>
<dbReference type="Proteomes" id="UP000244309">
    <property type="component" value="Unassembled WGS sequence"/>
</dbReference>
<dbReference type="AlphaFoldDB" id="A0A2V1ALX7"/>
<feature type="compositionally biased region" description="Basic and acidic residues" evidence="1">
    <location>
        <begin position="79"/>
        <end position="91"/>
    </location>
</feature>
<feature type="region of interest" description="Disordered" evidence="1">
    <location>
        <begin position="1"/>
        <end position="91"/>
    </location>
</feature>
<dbReference type="OrthoDB" id="4089938at2759"/>
<feature type="region of interest" description="Disordered" evidence="1">
    <location>
        <begin position="107"/>
        <end position="135"/>
    </location>
</feature>